<dbReference type="AlphaFoldDB" id="I0IE84"/>
<dbReference type="PROSITE" id="PS51257">
    <property type="entry name" value="PROKAR_LIPOPROTEIN"/>
    <property type="match status" value="1"/>
</dbReference>
<dbReference type="EMBL" id="AP012338">
    <property type="protein sequence ID" value="BAM03572.1"/>
    <property type="molecule type" value="Genomic_DNA"/>
</dbReference>
<dbReference type="Proteomes" id="UP000007881">
    <property type="component" value="Chromosome"/>
</dbReference>
<dbReference type="STRING" id="1142394.PSMK_14130"/>
<dbReference type="KEGG" id="phm:PSMK_14130"/>
<reference evidence="1 2" key="1">
    <citation type="submission" date="2012-02" db="EMBL/GenBank/DDBJ databases">
        <title>Complete genome sequence of Phycisphaera mikurensis NBRC 102666.</title>
        <authorList>
            <person name="Ankai A."/>
            <person name="Hosoyama A."/>
            <person name="Terui Y."/>
            <person name="Sekine M."/>
            <person name="Fukai R."/>
            <person name="Kato Y."/>
            <person name="Nakamura S."/>
            <person name="Yamada-Narita S."/>
            <person name="Kawakoshi A."/>
            <person name="Fukunaga Y."/>
            <person name="Yamazaki S."/>
            <person name="Fujita N."/>
        </authorList>
    </citation>
    <scope>NUCLEOTIDE SEQUENCE [LARGE SCALE GENOMIC DNA]</scope>
    <source>
        <strain evidence="2">NBRC 102666 / KCTC 22515 / FYK2301M01</strain>
    </source>
</reference>
<organism evidence="1 2">
    <name type="scientific">Phycisphaera mikurensis (strain NBRC 102666 / KCTC 22515 / FYK2301M01)</name>
    <dbReference type="NCBI Taxonomy" id="1142394"/>
    <lineage>
        <taxon>Bacteria</taxon>
        <taxon>Pseudomonadati</taxon>
        <taxon>Planctomycetota</taxon>
        <taxon>Phycisphaerae</taxon>
        <taxon>Phycisphaerales</taxon>
        <taxon>Phycisphaeraceae</taxon>
        <taxon>Phycisphaera</taxon>
    </lineage>
</organism>
<protein>
    <submittedName>
        <fullName evidence="1">Uncharacterized protein</fullName>
    </submittedName>
</protein>
<evidence type="ECO:0000313" key="1">
    <source>
        <dbReference type="EMBL" id="BAM03572.1"/>
    </source>
</evidence>
<gene>
    <name evidence="1" type="ordered locus">PSMK_14130</name>
</gene>
<name>I0IE84_PHYMF</name>
<dbReference type="eggNOG" id="ENOG5032ZW9">
    <property type="taxonomic scope" value="Bacteria"/>
</dbReference>
<sequence>MRMLWPRGSKLPTARGPRGPRRLLLASALLVGGCGDAPQVRVYEAPADGVPAPAAAPPAAPPLAAAAAESGGLHWQTPAGYRDTGESNQFRTATLKGDSTGAGEEVEVAISRVPGQAGGIAANVNRWRGQLGLPPVDRGAVIAAVSPAPTGEGGLPGMVVTLANADATPPAAQRIAWFVLDDATWYVKATGTPAAIERETPALDRFLASLRPADAAPADAAAPSP</sequence>
<proteinExistence type="predicted"/>
<evidence type="ECO:0000313" key="2">
    <source>
        <dbReference type="Proteomes" id="UP000007881"/>
    </source>
</evidence>
<keyword evidence="2" id="KW-1185">Reference proteome</keyword>
<accession>I0IE84</accession>
<dbReference type="HOGENOM" id="CLU_094224_0_0_0"/>